<evidence type="ECO:0000256" key="1">
    <source>
        <dbReference type="SAM" id="MobiDB-lite"/>
    </source>
</evidence>
<keyword evidence="2" id="KW-0449">Lipoprotein</keyword>
<name>D9SBM5_FIBSS</name>
<dbReference type="PROSITE" id="PS51257">
    <property type="entry name" value="PROKAR_LIPOPROTEIN"/>
    <property type="match status" value="1"/>
</dbReference>
<dbReference type="EMBL" id="CP002158">
    <property type="protein sequence ID" value="ADL26771.1"/>
    <property type="molecule type" value="Genomic_DNA"/>
</dbReference>
<gene>
    <name evidence="2" type="ordered locus">FSU_2001</name>
</gene>
<proteinExistence type="predicted"/>
<evidence type="ECO:0000313" key="2">
    <source>
        <dbReference type="EMBL" id="ADL26771.1"/>
    </source>
</evidence>
<evidence type="ECO:0000313" key="3">
    <source>
        <dbReference type="Proteomes" id="UP000000517"/>
    </source>
</evidence>
<feature type="region of interest" description="Disordered" evidence="1">
    <location>
        <begin position="66"/>
        <end position="111"/>
    </location>
</feature>
<accession>D9SBM5</accession>
<dbReference type="KEGG" id="fsc:FSU_2001"/>
<dbReference type="Proteomes" id="UP000000517">
    <property type="component" value="Chromosome"/>
</dbReference>
<protein>
    <submittedName>
        <fullName evidence="2">Putative lipoprotein</fullName>
    </submittedName>
</protein>
<sequence>MPARINVMNKVVGFVAFLAVSLLVGCAGERQGFVCEEIEYRLNTMTYSPDQRAYMEEELRTCRVEEAKKKNESGQSNGSIYERFANTENAPSGDSSNVEIPVQTLLQDSSEEKTTSIYDRYKSVEANK</sequence>
<feature type="compositionally biased region" description="Polar residues" evidence="1">
    <location>
        <begin position="86"/>
        <end position="108"/>
    </location>
</feature>
<dbReference type="HOGENOM" id="CLU_1956342_0_0_0"/>
<dbReference type="STRING" id="59374.FSU_2001"/>
<dbReference type="AlphaFoldDB" id="D9SBM5"/>
<reference evidence="3" key="1">
    <citation type="submission" date="2010-08" db="EMBL/GenBank/DDBJ databases">
        <title>Complete sequence of Fibrobacter succinogenes subsp. succinogenes S85.</title>
        <authorList>
            <person name="Durkin A.S."/>
            <person name="Nelson K.E."/>
            <person name="Morrison M."/>
            <person name="Forsberg C.W."/>
            <person name="Wilson D.B."/>
            <person name="Russell J.B."/>
            <person name="Cann I.K.O."/>
            <person name="Mackie R.I."/>
            <person name="White B.A."/>
        </authorList>
    </citation>
    <scope>NUCLEOTIDE SEQUENCE [LARGE SCALE GENOMIC DNA]</scope>
    <source>
        <strain evidence="3">ATCC 19169 / S85</strain>
    </source>
</reference>
<organism evidence="2 3">
    <name type="scientific">Fibrobacter succinogenes (strain ATCC 19169 / S85)</name>
    <dbReference type="NCBI Taxonomy" id="59374"/>
    <lineage>
        <taxon>Bacteria</taxon>
        <taxon>Pseudomonadati</taxon>
        <taxon>Fibrobacterota</taxon>
        <taxon>Fibrobacteria</taxon>
        <taxon>Fibrobacterales</taxon>
        <taxon>Fibrobacteraceae</taxon>
        <taxon>Fibrobacter</taxon>
    </lineage>
</organism>